<evidence type="ECO:0000256" key="1">
    <source>
        <dbReference type="ARBA" id="ARBA00010692"/>
    </source>
</evidence>
<dbReference type="Pfam" id="PF02632">
    <property type="entry name" value="BioY"/>
    <property type="match status" value="1"/>
</dbReference>
<dbReference type="PANTHER" id="PTHR34295:SF1">
    <property type="entry name" value="BIOTIN TRANSPORTER BIOY"/>
    <property type="match status" value="1"/>
</dbReference>
<keyword evidence="3" id="KW-1133">Transmembrane helix</keyword>
<keyword evidence="3" id="KW-0812">Transmembrane</keyword>
<evidence type="ECO:0000313" key="5">
    <source>
        <dbReference type="Proteomes" id="UP001595279"/>
    </source>
</evidence>
<reference evidence="5" key="1">
    <citation type="journal article" date="2019" name="Int. J. Syst. Evol. Microbiol.">
        <title>The Global Catalogue of Microorganisms (GCM) 10K type strain sequencing project: providing services to taxonomists for standard genome sequencing and annotation.</title>
        <authorList>
            <consortium name="The Broad Institute Genomics Platform"/>
            <consortium name="The Broad Institute Genome Sequencing Center for Infectious Disease"/>
            <person name="Wu L."/>
            <person name="Ma J."/>
        </authorList>
    </citation>
    <scope>NUCLEOTIDE SEQUENCE [LARGE SCALE GENOMIC DNA]</scope>
    <source>
        <strain evidence="5">KCTC 13128</strain>
    </source>
</reference>
<feature type="transmembrane region" description="Helical" evidence="3">
    <location>
        <begin position="82"/>
        <end position="101"/>
    </location>
</feature>
<comment type="subcellular location">
    <subcellularLocation>
        <location evidence="2">Cell membrane</location>
        <topology evidence="2">Multi-pass membrane protein</topology>
    </subcellularLocation>
</comment>
<keyword evidence="2" id="KW-0813">Transport</keyword>
<comment type="similarity">
    <text evidence="1 2">Belongs to the BioY family.</text>
</comment>
<proteinExistence type="inferred from homology"/>
<dbReference type="Proteomes" id="UP001595279">
    <property type="component" value="Unassembled WGS sequence"/>
</dbReference>
<name>A0ABV7CWN2_9BACI</name>
<dbReference type="InterPro" id="IPR003784">
    <property type="entry name" value="BioY"/>
</dbReference>
<comment type="caution">
    <text evidence="4">The sequence shown here is derived from an EMBL/GenBank/DDBJ whole genome shotgun (WGS) entry which is preliminary data.</text>
</comment>
<protein>
    <recommendedName>
        <fullName evidence="2">Biotin transporter</fullName>
    </recommendedName>
</protein>
<evidence type="ECO:0000313" key="4">
    <source>
        <dbReference type="EMBL" id="MFC3040775.1"/>
    </source>
</evidence>
<keyword evidence="5" id="KW-1185">Reference proteome</keyword>
<sequence>MKLKPLDITLTALFAALMAIGANITAFLVIGGVPITLTTFFSILAGLLLGSRLGALSMAVYAMIGLAGAPVFAQFSGGLSSIVNPTFGFILSNILVAFVAGKIIEAKSTTARFVVASLIGMSINYVFGTTWMYFAYQLWFGAPEGFSYAVAWLWMLGPLPKDIIFAVLAGRLGYRMKGKVYSSQSKEFKGETPA</sequence>
<feature type="transmembrane region" description="Helical" evidence="3">
    <location>
        <begin position="56"/>
        <end position="76"/>
    </location>
</feature>
<keyword evidence="2 3" id="KW-0472">Membrane</keyword>
<dbReference type="RefSeq" id="WP_390272338.1">
    <property type="nucleotide sequence ID" value="NZ_JBHRSA010000042.1"/>
</dbReference>
<evidence type="ECO:0000256" key="3">
    <source>
        <dbReference type="SAM" id="Phobius"/>
    </source>
</evidence>
<dbReference type="PANTHER" id="PTHR34295">
    <property type="entry name" value="BIOTIN TRANSPORTER BIOY"/>
    <property type="match status" value="1"/>
</dbReference>
<dbReference type="Gene3D" id="1.10.1760.20">
    <property type="match status" value="1"/>
</dbReference>
<accession>A0ABV7CWN2</accession>
<organism evidence="4 5">
    <name type="scientific">Virgibacillus xinjiangensis</name>
    <dbReference type="NCBI Taxonomy" id="393090"/>
    <lineage>
        <taxon>Bacteria</taxon>
        <taxon>Bacillati</taxon>
        <taxon>Bacillota</taxon>
        <taxon>Bacilli</taxon>
        <taxon>Bacillales</taxon>
        <taxon>Bacillaceae</taxon>
        <taxon>Virgibacillus</taxon>
    </lineage>
</organism>
<feature type="transmembrane region" description="Helical" evidence="3">
    <location>
        <begin position="146"/>
        <end position="169"/>
    </location>
</feature>
<keyword evidence="2" id="KW-1003">Cell membrane</keyword>
<dbReference type="EMBL" id="JBHRSA010000042">
    <property type="protein sequence ID" value="MFC3040775.1"/>
    <property type="molecule type" value="Genomic_DNA"/>
</dbReference>
<evidence type="ECO:0000256" key="2">
    <source>
        <dbReference type="PIRNR" id="PIRNR016661"/>
    </source>
</evidence>
<feature type="transmembrane region" description="Helical" evidence="3">
    <location>
        <begin position="113"/>
        <end position="134"/>
    </location>
</feature>
<dbReference type="PIRSF" id="PIRSF016661">
    <property type="entry name" value="BioY"/>
    <property type="match status" value="1"/>
</dbReference>
<gene>
    <name evidence="4" type="ORF">ACFOGI_11000</name>
</gene>